<dbReference type="PANTHER" id="PTHR43250:SF2">
    <property type="entry name" value="EXODEOXYRIBONUCLEASE III"/>
    <property type="match status" value="1"/>
</dbReference>
<proteinExistence type="inferred from homology"/>
<evidence type="ECO:0000313" key="12">
    <source>
        <dbReference type="Proteomes" id="UP000247152"/>
    </source>
</evidence>
<comment type="similarity">
    <text evidence="2">Belongs to the DNA repair enzymes AP/ExoA family.</text>
</comment>
<dbReference type="GO" id="GO:0046872">
    <property type="term" value="F:metal ion binding"/>
    <property type="evidence" value="ECO:0007669"/>
    <property type="project" value="UniProtKB-KW"/>
</dbReference>
<dbReference type="NCBIfam" id="TIGR00633">
    <property type="entry name" value="xth"/>
    <property type="match status" value="1"/>
</dbReference>
<dbReference type="GO" id="GO:0008311">
    <property type="term" value="F:double-stranded DNA 3'-5' DNA exonuclease activity"/>
    <property type="evidence" value="ECO:0007669"/>
    <property type="project" value="UniProtKB-EC"/>
</dbReference>
<feature type="binding site" evidence="7">
    <location>
        <position position="253"/>
    </location>
    <ligand>
        <name>Mg(2+)</name>
        <dbReference type="ChEBI" id="CHEBI:18420"/>
        <label>1</label>
    </ligand>
</feature>
<evidence type="ECO:0000313" key="11">
    <source>
        <dbReference type="EMBL" id="RUR25384.1"/>
    </source>
</evidence>
<dbReference type="InterPro" id="IPR036691">
    <property type="entry name" value="Endo/exonu/phosph_ase_sf"/>
</dbReference>
<feature type="site" description="Interaction with DNA substrate" evidence="8">
    <location>
        <position position="254"/>
    </location>
</feature>
<comment type="cofactor">
    <cofactor evidence="7">
        <name>Mg(2+)</name>
        <dbReference type="ChEBI" id="CHEBI:18420"/>
    </cofactor>
    <cofactor evidence="7">
        <name>Mn(2+)</name>
        <dbReference type="ChEBI" id="CHEBI:29035"/>
    </cofactor>
    <text evidence="7">Probably binds two magnesium or manganese ions per subunit.</text>
</comment>
<comment type="cofactor">
    <cofactor evidence="1">
        <name>Mn(2+)</name>
        <dbReference type="ChEBI" id="CHEBI:29035"/>
    </cofactor>
</comment>
<feature type="binding site" evidence="7">
    <location>
        <position position="155"/>
    </location>
    <ligand>
        <name>Mg(2+)</name>
        <dbReference type="ChEBI" id="CHEBI:18420"/>
        <label>1</label>
    </ligand>
</feature>
<gene>
    <name evidence="10" type="primary">xth</name>
    <name evidence="10" type="ORF">DGG96_13530</name>
    <name evidence="11" type="ORF">ELY20_02700</name>
</gene>
<feature type="site" description="Transition state stabilizer" evidence="8">
    <location>
        <position position="155"/>
    </location>
</feature>
<evidence type="ECO:0000256" key="2">
    <source>
        <dbReference type="ARBA" id="ARBA00007092"/>
    </source>
</evidence>
<protein>
    <submittedName>
        <fullName evidence="10">Exodeoxyribonuclease III</fullName>
        <ecNumber evidence="11">3.1.11.2</ecNumber>
    </submittedName>
</protein>
<feature type="binding site" evidence="7">
    <location>
        <position position="153"/>
    </location>
    <ligand>
        <name>Mg(2+)</name>
        <dbReference type="ChEBI" id="CHEBI:18420"/>
        <label>1</label>
    </ligand>
</feature>
<comment type="caution">
    <text evidence="10">The sequence shown here is derived from an EMBL/GenBank/DDBJ whole genome shotgun (WGS) entry which is preliminary data.</text>
</comment>
<keyword evidence="13" id="KW-1185">Reference proteome</keyword>
<feature type="binding site" evidence="7">
    <location>
        <position position="15"/>
    </location>
    <ligand>
        <name>Mg(2+)</name>
        <dbReference type="ChEBI" id="CHEBI:18420"/>
        <label>1</label>
    </ligand>
</feature>
<dbReference type="AlphaFoldDB" id="A0A317TZM6"/>
<evidence type="ECO:0000256" key="8">
    <source>
        <dbReference type="PIRSR" id="PIRSR604808-3"/>
    </source>
</evidence>
<accession>A0A317TZM6</accession>
<feature type="active site" description="Proton acceptor" evidence="6">
    <location>
        <position position="254"/>
    </location>
</feature>
<evidence type="ECO:0000256" key="7">
    <source>
        <dbReference type="PIRSR" id="PIRSR604808-2"/>
    </source>
</evidence>
<keyword evidence="5 7" id="KW-0460">Magnesium</keyword>
<dbReference type="GO" id="GO:0004519">
    <property type="term" value="F:endonuclease activity"/>
    <property type="evidence" value="ECO:0007669"/>
    <property type="project" value="InterPro"/>
</dbReference>
<dbReference type="InterPro" id="IPR020848">
    <property type="entry name" value="AP_endonuclease_F1_CS"/>
</dbReference>
<dbReference type="InterPro" id="IPR005135">
    <property type="entry name" value="Endo/exonuclease/phosphatase"/>
</dbReference>
<dbReference type="EC" id="3.1.11.2" evidence="11"/>
<name>A0A317TZM6_9GAMM</name>
<dbReference type="PROSITE" id="PS00728">
    <property type="entry name" value="AP_NUCLEASE_F1_3"/>
    <property type="match status" value="1"/>
</dbReference>
<reference evidence="10 12" key="1">
    <citation type="submission" date="2018-05" db="EMBL/GenBank/DDBJ databases">
        <title>Legionella qingyii sp.nov., whole genome shotgun sequence.</title>
        <authorList>
            <person name="Wu H."/>
            <person name="Zhu Q."/>
            <person name="Hu C."/>
        </authorList>
    </citation>
    <scope>NUCLEOTIDE SEQUENCE [LARGE SCALE GENOMIC DNA]</scope>
    <source>
        <strain evidence="10 12">HEB18</strain>
    </source>
</reference>
<evidence type="ECO:0000259" key="9">
    <source>
        <dbReference type="Pfam" id="PF03372"/>
    </source>
</evidence>
<dbReference type="CDD" id="cd09086">
    <property type="entry name" value="ExoIII-like_AP-endo"/>
    <property type="match status" value="1"/>
</dbReference>
<evidence type="ECO:0000256" key="3">
    <source>
        <dbReference type="ARBA" id="ARBA00022723"/>
    </source>
</evidence>
<feature type="domain" description="Endonuclease/exonuclease/phosphatase" evidence="9">
    <location>
        <begin position="12"/>
        <end position="254"/>
    </location>
</feature>
<organism evidence="10 12">
    <name type="scientific">Legionella qingyii</name>
    <dbReference type="NCBI Taxonomy" id="2184757"/>
    <lineage>
        <taxon>Bacteria</taxon>
        <taxon>Pseudomonadati</taxon>
        <taxon>Pseudomonadota</taxon>
        <taxon>Gammaproteobacteria</taxon>
        <taxon>Legionellales</taxon>
        <taxon>Legionellaceae</taxon>
        <taxon>Legionella</taxon>
    </lineage>
</organism>
<dbReference type="EMBL" id="RZGX01000003">
    <property type="protein sequence ID" value="RUR25384.1"/>
    <property type="molecule type" value="Genomic_DNA"/>
</dbReference>
<keyword evidence="4 11" id="KW-0378">Hydrolase</keyword>
<keyword evidence="7" id="KW-0464">Manganese</keyword>
<sequence length="266" mass="30721">MNIKEIGVLKLASWNVNSLKIRLDQVLEWFDSEHVDVLAMQETKLLDENFPMNAFIEKGYHVVFSGQKTYNGVAVISRYPFSDVLTDIPDFDDPQRRILVVTVAGIRLINLYVPNGSELTSDKYQYKLNWLQKVTAFIQQQMSIFPNLAVVGDFNIAPEDRDVHDPAEWVGSVLVSPAEREAFMQLLQLGLYDSFRNFTQDEQIFSWWDYRAAAFRRNRGLRIDHILLSKTLNGLCRQSVIDKEPRKSERPSDHAPVWVELDLNVS</sequence>
<feature type="binding site" evidence="7">
    <location>
        <position position="254"/>
    </location>
    <ligand>
        <name>Mg(2+)</name>
        <dbReference type="ChEBI" id="CHEBI:18420"/>
        <label>1</label>
    </ligand>
</feature>
<feature type="active site" description="Proton donor/acceptor" evidence="6">
    <location>
        <position position="153"/>
    </location>
</feature>
<dbReference type="InterPro" id="IPR037493">
    <property type="entry name" value="ExoIII-like"/>
</dbReference>
<evidence type="ECO:0000256" key="5">
    <source>
        <dbReference type="ARBA" id="ARBA00022842"/>
    </source>
</evidence>
<evidence type="ECO:0000313" key="13">
    <source>
        <dbReference type="Proteomes" id="UP000287374"/>
    </source>
</evidence>
<dbReference type="Proteomes" id="UP000247152">
    <property type="component" value="Unassembled WGS sequence"/>
</dbReference>
<evidence type="ECO:0000256" key="4">
    <source>
        <dbReference type="ARBA" id="ARBA00022801"/>
    </source>
</evidence>
<dbReference type="Proteomes" id="UP000287374">
    <property type="component" value="Unassembled WGS sequence"/>
</dbReference>
<feature type="site" description="Important for catalytic activity" evidence="8">
    <location>
        <position position="224"/>
    </location>
</feature>
<keyword evidence="3 7" id="KW-0479">Metal-binding</keyword>
<dbReference type="InterPro" id="IPR004808">
    <property type="entry name" value="AP_endonuc_1"/>
</dbReference>
<evidence type="ECO:0000256" key="1">
    <source>
        <dbReference type="ARBA" id="ARBA00001936"/>
    </source>
</evidence>
<dbReference type="Gene3D" id="3.60.10.10">
    <property type="entry name" value="Endonuclease/exonuclease/phosphatase"/>
    <property type="match status" value="1"/>
</dbReference>
<evidence type="ECO:0000313" key="10">
    <source>
        <dbReference type="EMBL" id="PWY55194.1"/>
    </source>
</evidence>
<dbReference type="GO" id="GO:0006281">
    <property type="term" value="P:DNA repair"/>
    <property type="evidence" value="ECO:0007669"/>
    <property type="project" value="InterPro"/>
</dbReference>
<dbReference type="EMBL" id="QHJG01000021">
    <property type="protein sequence ID" value="PWY55194.1"/>
    <property type="molecule type" value="Genomic_DNA"/>
</dbReference>
<evidence type="ECO:0000256" key="6">
    <source>
        <dbReference type="PIRSR" id="PIRSR604808-1"/>
    </source>
</evidence>
<dbReference type="PANTHER" id="PTHR43250">
    <property type="entry name" value="EXODEOXYRIBONUCLEASE III"/>
    <property type="match status" value="1"/>
</dbReference>
<reference evidence="11 13" key="2">
    <citation type="submission" date="2018-12" db="EMBL/GenBank/DDBJ databases">
        <title>Legionella sp,whole genome shotgun sequence.</title>
        <authorList>
            <person name="Wu H."/>
        </authorList>
    </citation>
    <scope>NUCLEOTIDE SEQUENCE [LARGE SCALE GENOMIC DNA]</scope>
    <source>
        <strain evidence="13">km489</strain>
        <strain evidence="11">Km489</strain>
    </source>
</reference>
<dbReference type="GO" id="GO:0003677">
    <property type="term" value="F:DNA binding"/>
    <property type="evidence" value="ECO:0007669"/>
    <property type="project" value="InterPro"/>
</dbReference>
<feature type="binding site" evidence="7">
    <location>
        <position position="42"/>
    </location>
    <ligand>
        <name>Mg(2+)</name>
        <dbReference type="ChEBI" id="CHEBI:18420"/>
        <label>1</label>
    </ligand>
</feature>
<dbReference type="SUPFAM" id="SSF56219">
    <property type="entry name" value="DNase I-like"/>
    <property type="match status" value="1"/>
</dbReference>
<feature type="active site" evidence="6">
    <location>
        <position position="112"/>
    </location>
</feature>
<dbReference type="PROSITE" id="PS51435">
    <property type="entry name" value="AP_NUCLEASE_F1_4"/>
    <property type="match status" value="1"/>
</dbReference>
<dbReference type="Pfam" id="PF03372">
    <property type="entry name" value="Exo_endo_phos"/>
    <property type="match status" value="1"/>
</dbReference>
<dbReference type="OrthoDB" id="9803914at2"/>
<dbReference type="NCBIfam" id="TIGR00195">
    <property type="entry name" value="exoDNase_III"/>
    <property type="match status" value="1"/>
</dbReference>